<dbReference type="Pfam" id="PF00042">
    <property type="entry name" value="Globin"/>
    <property type="match status" value="1"/>
</dbReference>
<keyword evidence="5" id="KW-0479">Metal-binding</keyword>
<dbReference type="InterPro" id="IPR044399">
    <property type="entry name" value="Mb-like_M"/>
</dbReference>
<keyword evidence="7" id="KW-0514">Muscle protein</keyword>
<dbReference type="InterPro" id="IPR050532">
    <property type="entry name" value="Globin-like_OT"/>
</dbReference>
<dbReference type="GeneID" id="106068846"/>
<reference evidence="12 13" key="1">
    <citation type="submission" date="2025-04" db="UniProtKB">
        <authorList>
            <consortium name="RefSeq"/>
        </authorList>
    </citation>
    <scope>IDENTIFICATION</scope>
</reference>
<name>A0A9W3A895_BIOGL</name>
<dbReference type="RefSeq" id="XP_055883391.1">
    <property type="nucleotide sequence ID" value="XM_056027416.1"/>
</dbReference>
<keyword evidence="3 9" id="KW-0349">Heme</keyword>
<evidence type="ECO:0000256" key="1">
    <source>
        <dbReference type="ARBA" id="ARBA00013895"/>
    </source>
</evidence>
<accession>A0A9W3A895</accession>
<dbReference type="Proteomes" id="UP001165740">
    <property type="component" value="Chromosome 4"/>
</dbReference>
<dbReference type="RefSeq" id="XP_055883390.1">
    <property type="nucleotide sequence ID" value="XM_056027415.1"/>
</dbReference>
<dbReference type="PANTHER" id="PTHR46458:SF1">
    <property type="entry name" value="GEO09476P1"/>
    <property type="match status" value="1"/>
</dbReference>
<evidence type="ECO:0000256" key="4">
    <source>
        <dbReference type="ARBA" id="ARBA00022621"/>
    </source>
</evidence>
<dbReference type="SUPFAM" id="SSF46458">
    <property type="entry name" value="Globin-like"/>
    <property type="match status" value="1"/>
</dbReference>
<dbReference type="GO" id="GO:0020037">
    <property type="term" value="F:heme binding"/>
    <property type="evidence" value="ECO:0007669"/>
    <property type="project" value="InterPro"/>
</dbReference>
<dbReference type="AlphaFoldDB" id="A0A9W3A895"/>
<dbReference type="InterPro" id="IPR009050">
    <property type="entry name" value="Globin-like_sf"/>
</dbReference>
<proteinExistence type="inferred from homology"/>
<protein>
    <recommendedName>
        <fullName evidence="1">Globin</fullName>
    </recommendedName>
    <alternativeName>
        <fullName evidence="8">Myoglobin</fullName>
    </alternativeName>
</protein>
<dbReference type="PROSITE" id="PS01033">
    <property type="entry name" value="GLOBIN"/>
    <property type="match status" value="1"/>
</dbReference>
<comment type="similarity">
    <text evidence="9">Belongs to the globin family.</text>
</comment>
<dbReference type="InterPro" id="IPR012292">
    <property type="entry name" value="Globin/Proto"/>
</dbReference>
<evidence type="ECO:0000256" key="2">
    <source>
        <dbReference type="ARBA" id="ARBA00022448"/>
    </source>
</evidence>
<gene>
    <name evidence="12 13" type="primary">LOC106068846</name>
</gene>
<evidence type="ECO:0000256" key="7">
    <source>
        <dbReference type="ARBA" id="ARBA00023179"/>
    </source>
</evidence>
<organism evidence="11 13">
    <name type="scientific">Biomphalaria glabrata</name>
    <name type="common">Bloodfluke planorb</name>
    <name type="synonym">Freshwater snail</name>
    <dbReference type="NCBI Taxonomy" id="6526"/>
    <lineage>
        <taxon>Eukaryota</taxon>
        <taxon>Metazoa</taxon>
        <taxon>Spiralia</taxon>
        <taxon>Lophotrochozoa</taxon>
        <taxon>Mollusca</taxon>
        <taxon>Gastropoda</taxon>
        <taxon>Heterobranchia</taxon>
        <taxon>Euthyneura</taxon>
        <taxon>Panpulmonata</taxon>
        <taxon>Hygrophila</taxon>
        <taxon>Lymnaeoidea</taxon>
        <taxon>Planorbidae</taxon>
        <taxon>Biomphalaria</taxon>
    </lineage>
</organism>
<evidence type="ECO:0000256" key="8">
    <source>
        <dbReference type="ARBA" id="ARBA00030087"/>
    </source>
</evidence>
<dbReference type="PANTHER" id="PTHR46458">
    <property type="entry name" value="BLR2807 PROTEIN"/>
    <property type="match status" value="1"/>
</dbReference>
<evidence type="ECO:0000313" key="13">
    <source>
        <dbReference type="RefSeq" id="XP_055883391.1"/>
    </source>
</evidence>
<dbReference type="GO" id="GO:0019825">
    <property type="term" value="F:oxygen binding"/>
    <property type="evidence" value="ECO:0007669"/>
    <property type="project" value="InterPro"/>
</dbReference>
<evidence type="ECO:0000313" key="11">
    <source>
        <dbReference type="Proteomes" id="UP001165740"/>
    </source>
</evidence>
<keyword evidence="2 9" id="KW-0813">Transport</keyword>
<dbReference type="GO" id="GO:0005344">
    <property type="term" value="F:oxygen carrier activity"/>
    <property type="evidence" value="ECO:0007669"/>
    <property type="project" value="UniProtKB-KW"/>
</dbReference>
<evidence type="ECO:0000256" key="9">
    <source>
        <dbReference type="RuleBase" id="RU000356"/>
    </source>
</evidence>
<dbReference type="GO" id="GO:0046872">
    <property type="term" value="F:metal ion binding"/>
    <property type="evidence" value="ECO:0007669"/>
    <property type="project" value="UniProtKB-KW"/>
</dbReference>
<dbReference type="Gene3D" id="1.10.490.10">
    <property type="entry name" value="Globins"/>
    <property type="match status" value="1"/>
</dbReference>
<keyword evidence="11" id="KW-1185">Reference proteome</keyword>
<keyword evidence="6" id="KW-0408">Iron</keyword>
<evidence type="ECO:0000256" key="3">
    <source>
        <dbReference type="ARBA" id="ARBA00022617"/>
    </source>
</evidence>
<evidence type="ECO:0000313" key="12">
    <source>
        <dbReference type="RefSeq" id="XP_055883390.1"/>
    </source>
</evidence>
<sequence>MDRMEEMINEPAQRNSVCVFTNLTASEKEMLKECWRSVVGQLIVDDQKVEDFGKLLLLWLLDNVPNAKKPFKKFDANVTKASLTKNPVFLNHCRMVGMYLGQMVELLDKPVELEMLTHQVAINHLSMKPSVGTAYFDPFQEKFPRFMSETLQKPLDDPLIKAWDKFLMVLTGKVKKSEKMIAKSQKCAMC</sequence>
<evidence type="ECO:0000259" key="10">
    <source>
        <dbReference type="PROSITE" id="PS01033"/>
    </source>
</evidence>
<dbReference type="CDD" id="cd01040">
    <property type="entry name" value="Mb-like"/>
    <property type="match status" value="1"/>
</dbReference>
<dbReference type="InterPro" id="IPR000971">
    <property type="entry name" value="Globin"/>
</dbReference>
<keyword evidence="4 9" id="KW-0561">Oxygen transport</keyword>
<evidence type="ECO:0000256" key="5">
    <source>
        <dbReference type="ARBA" id="ARBA00022723"/>
    </source>
</evidence>
<feature type="domain" description="Globin" evidence="10">
    <location>
        <begin position="22"/>
        <end position="179"/>
    </location>
</feature>
<dbReference type="OrthoDB" id="10324645at2759"/>
<evidence type="ECO:0000256" key="6">
    <source>
        <dbReference type="ARBA" id="ARBA00023004"/>
    </source>
</evidence>